<dbReference type="KEGG" id="cput:CONPUDRAFT_160625"/>
<evidence type="ECO:0000313" key="2">
    <source>
        <dbReference type="EMBL" id="EIW73861.1"/>
    </source>
</evidence>
<evidence type="ECO:0000256" key="1">
    <source>
        <dbReference type="SAM" id="MobiDB-lite"/>
    </source>
</evidence>
<dbReference type="RefSeq" id="XP_007775963.1">
    <property type="nucleotide sequence ID" value="XM_007777773.1"/>
</dbReference>
<feature type="region of interest" description="Disordered" evidence="1">
    <location>
        <begin position="164"/>
        <end position="256"/>
    </location>
</feature>
<keyword evidence="3" id="KW-1185">Reference proteome</keyword>
<protein>
    <submittedName>
        <fullName evidence="2">Uncharacterized protein</fullName>
    </submittedName>
</protein>
<feature type="compositionally biased region" description="Basic residues" evidence="1">
    <location>
        <begin position="126"/>
        <end position="135"/>
    </location>
</feature>
<dbReference type="Proteomes" id="UP000053558">
    <property type="component" value="Unassembled WGS sequence"/>
</dbReference>
<feature type="compositionally biased region" description="Basic residues" evidence="1">
    <location>
        <begin position="70"/>
        <end position="97"/>
    </location>
</feature>
<accession>R7SCG3</accession>
<reference evidence="3" key="1">
    <citation type="journal article" date="2012" name="Science">
        <title>The Paleozoic origin of enzymatic lignin decomposition reconstructed from 31 fungal genomes.</title>
        <authorList>
            <person name="Floudas D."/>
            <person name="Binder M."/>
            <person name="Riley R."/>
            <person name="Barry K."/>
            <person name="Blanchette R.A."/>
            <person name="Henrissat B."/>
            <person name="Martinez A.T."/>
            <person name="Otillar R."/>
            <person name="Spatafora J.W."/>
            <person name="Yadav J.S."/>
            <person name="Aerts A."/>
            <person name="Benoit I."/>
            <person name="Boyd A."/>
            <person name="Carlson A."/>
            <person name="Copeland A."/>
            <person name="Coutinho P.M."/>
            <person name="de Vries R.P."/>
            <person name="Ferreira P."/>
            <person name="Findley K."/>
            <person name="Foster B."/>
            <person name="Gaskell J."/>
            <person name="Glotzer D."/>
            <person name="Gorecki P."/>
            <person name="Heitman J."/>
            <person name="Hesse C."/>
            <person name="Hori C."/>
            <person name="Igarashi K."/>
            <person name="Jurgens J.A."/>
            <person name="Kallen N."/>
            <person name="Kersten P."/>
            <person name="Kohler A."/>
            <person name="Kuees U."/>
            <person name="Kumar T.K.A."/>
            <person name="Kuo A."/>
            <person name="LaButti K."/>
            <person name="Larrondo L.F."/>
            <person name="Lindquist E."/>
            <person name="Ling A."/>
            <person name="Lombard V."/>
            <person name="Lucas S."/>
            <person name="Lundell T."/>
            <person name="Martin R."/>
            <person name="McLaughlin D.J."/>
            <person name="Morgenstern I."/>
            <person name="Morin E."/>
            <person name="Murat C."/>
            <person name="Nagy L.G."/>
            <person name="Nolan M."/>
            <person name="Ohm R.A."/>
            <person name="Patyshakuliyeva A."/>
            <person name="Rokas A."/>
            <person name="Ruiz-Duenas F.J."/>
            <person name="Sabat G."/>
            <person name="Salamov A."/>
            <person name="Samejima M."/>
            <person name="Schmutz J."/>
            <person name="Slot J.C."/>
            <person name="St John F."/>
            <person name="Stenlid J."/>
            <person name="Sun H."/>
            <person name="Sun S."/>
            <person name="Syed K."/>
            <person name="Tsang A."/>
            <person name="Wiebenga A."/>
            <person name="Young D."/>
            <person name="Pisabarro A."/>
            <person name="Eastwood D.C."/>
            <person name="Martin F."/>
            <person name="Cullen D."/>
            <person name="Grigoriev I.V."/>
            <person name="Hibbett D.S."/>
        </authorList>
    </citation>
    <scope>NUCLEOTIDE SEQUENCE [LARGE SCALE GENOMIC DNA]</scope>
    <source>
        <strain evidence="3">RWD-64-598 SS2</strain>
    </source>
</reference>
<sequence length="256" mass="28794">MGEHEQTRTNTGEHEQRRQAQQRRCARVFLVYVGPGPAYYEDTPTRPGGVPYTTQALAIGLSSRVAERARRARRARRLGRAPRPPTTRHTRRPKKRSWQNPALASTTCRLEGRIDDSPTTNPRPPTTRHTRRPKQRSWQNTALASTACRLEGRIDDSPTIDVDGLLARRLGPQPPLARPRRRQHGPRAPGPSTRSRRRPTLASSSPHQMDHAGSWSRQQHPARASPFRLVGPGSTIWPASSRSSTRSWRRPALASP</sequence>
<dbReference type="AlphaFoldDB" id="R7SCG3"/>
<name>R7SCG3_CONPW</name>
<feature type="region of interest" description="Disordered" evidence="1">
    <location>
        <begin position="1"/>
        <end position="23"/>
    </location>
</feature>
<organism evidence="2 3">
    <name type="scientific">Coniophora puteana (strain RWD-64-598)</name>
    <name type="common">Brown rot fungus</name>
    <dbReference type="NCBI Taxonomy" id="741705"/>
    <lineage>
        <taxon>Eukaryota</taxon>
        <taxon>Fungi</taxon>
        <taxon>Dikarya</taxon>
        <taxon>Basidiomycota</taxon>
        <taxon>Agaricomycotina</taxon>
        <taxon>Agaricomycetes</taxon>
        <taxon>Agaricomycetidae</taxon>
        <taxon>Boletales</taxon>
        <taxon>Coniophorineae</taxon>
        <taxon>Coniophoraceae</taxon>
        <taxon>Coniophora</taxon>
    </lineage>
</organism>
<feature type="compositionally biased region" description="Basic and acidic residues" evidence="1">
    <location>
        <begin position="1"/>
        <end position="18"/>
    </location>
</feature>
<feature type="region of interest" description="Disordered" evidence="1">
    <location>
        <begin position="70"/>
        <end position="141"/>
    </location>
</feature>
<dbReference type="GeneID" id="19204355"/>
<dbReference type="EMBL" id="JH711620">
    <property type="protein sequence ID" value="EIW73861.1"/>
    <property type="molecule type" value="Genomic_DNA"/>
</dbReference>
<proteinExistence type="predicted"/>
<gene>
    <name evidence="2" type="ORF">CONPUDRAFT_160625</name>
</gene>
<feature type="compositionally biased region" description="Polar residues" evidence="1">
    <location>
        <begin position="98"/>
        <end position="108"/>
    </location>
</feature>
<evidence type="ECO:0000313" key="3">
    <source>
        <dbReference type="Proteomes" id="UP000053558"/>
    </source>
</evidence>